<organism evidence="2 3">
    <name type="scientific">Candidatus Scatousia excrementigallinarum</name>
    <dbReference type="NCBI Taxonomy" id="2840935"/>
    <lineage>
        <taxon>Bacteria</taxon>
        <taxon>Candidatus Scatousia</taxon>
    </lineage>
</organism>
<evidence type="ECO:0000259" key="1">
    <source>
        <dbReference type="Pfam" id="PF13175"/>
    </source>
</evidence>
<evidence type="ECO:0000313" key="3">
    <source>
        <dbReference type="Proteomes" id="UP000823928"/>
    </source>
</evidence>
<protein>
    <submittedName>
        <fullName evidence="2">AAA family ATPase</fullName>
    </submittedName>
</protein>
<dbReference type="PANTHER" id="PTHR43581">
    <property type="entry name" value="ATP/GTP PHOSPHATASE"/>
    <property type="match status" value="1"/>
</dbReference>
<dbReference type="InterPro" id="IPR027417">
    <property type="entry name" value="P-loop_NTPase"/>
</dbReference>
<feature type="domain" description="Endonuclease GajA/Old nuclease/RecF-like AAA" evidence="1">
    <location>
        <begin position="1"/>
        <end position="430"/>
    </location>
</feature>
<dbReference type="AlphaFoldDB" id="A0A9D1JNP5"/>
<evidence type="ECO:0000313" key="2">
    <source>
        <dbReference type="EMBL" id="HIS36754.1"/>
    </source>
</evidence>
<name>A0A9D1JNP5_9BACT</name>
<dbReference type="SUPFAM" id="SSF52540">
    <property type="entry name" value="P-loop containing nucleoside triphosphate hydrolases"/>
    <property type="match status" value="1"/>
</dbReference>
<dbReference type="InterPro" id="IPR051396">
    <property type="entry name" value="Bact_Antivir_Def_Nuclease"/>
</dbReference>
<dbReference type="PANTHER" id="PTHR43581:SF2">
    <property type="entry name" value="EXCINUCLEASE ATPASE SUBUNIT"/>
    <property type="match status" value="1"/>
</dbReference>
<dbReference type="InterPro" id="IPR041685">
    <property type="entry name" value="AAA_GajA/Old/RecF-like"/>
</dbReference>
<dbReference type="Gene3D" id="3.40.50.300">
    <property type="entry name" value="P-loop containing nucleotide triphosphate hydrolases"/>
    <property type="match status" value="2"/>
</dbReference>
<dbReference type="Proteomes" id="UP000823928">
    <property type="component" value="Unassembled WGS sequence"/>
</dbReference>
<dbReference type="EMBL" id="DVIU01000179">
    <property type="protein sequence ID" value="HIS36754.1"/>
    <property type="molecule type" value="Genomic_DNA"/>
</dbReference>
<reference evidence="2" key="2">
    <citation type="journal article" date="2021" name="PeerJ">
        <title>Extensive microbial diversity within the chicken gut microbiome revealed by metagenomics and culture.</title>
        <authorList>
            <person name="Gilroy R."/>
            <person name="Ravi A."/>
            <person name="Getino M."/>
            <person name="Pursley I."/>
            <person name="Horton D.L."/>
            <person name="Alikhan N.F."/>
            <person name="Baker D."/>
            <person name="Gharbi K."/>
            <person name="Hall N."/>
            <person name="Watson M."/>
            <person name="Adriaenssens E.M."/>
            <person name="Foster-Nyarko E."/>
            <person name="Jarju S."/>
            <person name="Secka A."/>
            <person name="Antonio M."/>
            <person name="Oren A."/>
            <person name="Chaudhuri R.R."/>
            <person name="La Ragione R."/>
            <person name="Hildebrand F."/>
            <person name="Pallen M.J."/>
        </authorList>
    </citation>
    <scope>NUCLEOTIDE SEQUENCE</scope>
    <source>
        <strain evidence="2">6276</strain>
    </source>
</reference>
<comment type="caution">
    <text evidence="2">The sequence shown here is derived from an EMBL/GenBank/DDBJ whole genome shotgun (WGS) entry which is preliminary data.</text>
</comment>
<reference evidence="2" key="1">
    <citation type="submission" date="2020-10" db="EMBL/GenBank/DDBJ databases">
        <authorList>
            <person name="Gilroy R."/>
        </authorList>
    </citation>
    <scope>NUCLEOTIDE SEQUENCE</scope>
    <source>
        <strain evidence="2">6276</strain>
    </source>
</reference>
<gene>
    <name evidence="2" type="ORF">IAC10_09025</name>
</gene>
<accession>A0A9D1JNP5</accession>
<proteinExistence type="predicted"/>
<sequence>MISSVKINKLFGRFNSELKFMPANIMIITGPNGYGKSTILKMINSFCDDNLQKLLTYTFKKFEITCDDCNVAITKNEKSFKINDYAFPYPDDKIIHRRGVPPFIRRVGYDEYMDLRTNQIIKMNGKDIFIDRLKEDFQEDRFFELLFLSLDFSATKKSHQSLEELKKAFSLVKKVKQSIGKIQFIQEQRLIERRRVPEEERAYSEPKEKYVTVINENSEKLKADLAEIMKKHSSLSSELDSTYIGRLLDADISSTHNIQDIMDSIEELRIKQQKLQKYALAEIKNVSEIVQRDTEKLEKYMVELSIYLKDANEKYDVFENIINKLDLYEEIVNHKLKFKEMKLSRTDGIQVVSDEGSLLSLNDLSSGEQEILVLFFKLIFESDVNLLMIDEPEISLHIAWQKELMDDLRRVIQLNKNIQVIIATHSPQIISNNWDLQIDLGGQYNG</sequence>
<dbReference type="Pfam" id="PF13175">
    <property type="entry name" value="AAA_15"/>
    <property type="match status" value="1"/>
</dbReference>